<dbReference type="RefSeq" id="WP_345221794.1">
    <property type="nucleotide sequence ID" value="NZ_BAABHA010000002.1"/>
</dbReference>
<dbReference type="InterPro" id="IPR009078">
    <property type="entry name" value="Ferritin-like_SF"/>
</dbReference>
<evidence type="ECO:0000313" key="1">
    <source>
        <dbReference type="EMBL" id="GAA4375832.1"/>
    </source>
</evidence>
<dbReference type="Proteomes" id="UP001500454">
    <property type="component" value="Unassembled WGS sequence"/>
</dbReference>
<reference evidence="2" key="1">
    <citation type="journal article" date="2019" name="Int. J. Syst. Evol. Microbiol.">
        <title>The Global Catalogue of Microorganisms (GCM) 10K type strain sequencing project: providing services to taxonomists for standard genome sequencing and annotation.</title>
        <authorList>
            <consortium name="The Broad Institute Genomics Platform"/>
            <consortium name="The Broad Institute Genome Sequencing Center for Infectious Disease"/>
            <person name="Wu L."/>
            <person name="Ma J."/>
        </authorList>
    </citation>
    <scope>NUCLEOTIDE SEQUENCE [LARGE SCALE GENOMIC DNA]</scope>
    <source>
        <strain evidence="2">JCM 17924</strain>
    </source>
</reference>
<dbReference type="EMBL" id="BAABHA010000002">
    <property type="protein sequence ID" value="GAA4375832.1"/>
    <property type="molecule type" value="Genomic_DNA"/>
</dbReference>
<dbReference type="InterPro" id="IPR012348">
    <property type="entry name" value="RNR-like"/>
</dbReference>
<proteinExistence type="predicted"/>
<evidence type="ECO:0008006" key="3">
    <source>
        <dbReference type="Google" id="ProtNLM"/>
    </source>
</evidence>
<sequence length="266" mass="30730">MTFANWTAYFRANQTHLDDLSWDDTYRFTDRERRAVGRSLQHFQRGESSEGKHLYQRAKDTGNADYVAAIRLFISEEQAHARVLGRFLSKQGLACLRTTWLDGAFRWLRQWGTLEHTIRVLLTAEIIAAVYYRALYHATYSSLLQQLCLRILRDEEMHINFQCFTLGEERRKSSAVGWWWRQRLHAVLMMGTTVLVWLSYNRTLWAAGVGPVGFAASVSAEWERAMEMLRHPETIRVRGQEKAASVSADQVQANRHRSASTLAFGA</sequence>
<dbReference type="CDD" id="cd00657">
    <property type="entry name" value="Ferritin_like"/>
    <property type="match status" value="1"/>
</dbReference>
<organism evidence="1 2">
    <name type="scientific">Hymenobacter koreensis</name>
    <dbReference type="NCBI Taxonomy" id="1084523"/>
    <lineage>
        <taxon>Bacteria</taxon>
        <taxon>Pseudomonadati</taxon>
        <taxon>Bacteroidota</taxon>
        <taxon>Cytophagia</taxon>
        <taxon>Cytophagales</taxon>
        <taxon>Hymenobacteraceae</taxon>
        <taxon>Hymenobacter</taxon>
    </lineage>
</organism>
<dbReference type="SUPFAM" id="SSF47240">
    <property type="entry name" value="Ferritin-like"/>
    <property type="match status" value="1"/>
</dbReference>
<keyword evidence="2" id="KW-1185">Reference proteome</keyword>
<comment type="caution">
    <text evidence="1">The sequence shown here is derived from an EMBL/GenBank/DDBJ whole genome shotgun (WGS) entry which is preliminary data.</text>
</comment>
<protein>
    <recommendedName>
        <fullName evidence="3">Ferritin-like domain-containing protein</fullName>
    </recommendedName>
</protein>
<evidence type="ECO:0000313" key="2">
    <source>
        <dbReference type="Proteomes" id="UP001500454"/>
    </source>
</evidence>
<accession>A0ABP8IWN7</accession>
<name>A0ABP8IWN7_9BACT</name>
<gene>
    <name evidence="1" type="ORF">GCM10023186_09050</name>
</gene>
<dbReference type="Gene3D" id="1.10.620.20">
    <property type="entry name" value="Ribonucleotide Reductase, subunit A"/>
    <property type="match status" value="1"/>
</dbReference>